<dbReference type="GO" id="GO:0000146">
    <property type="term" value="F:microfilament motor activity"/>
    <property type="evidence" value="ECO:0007669"/>
    <property type="project" value="TreeGrafter"/>
</dbReference>
<dbReference type="InterPro" id="IPR004009">
    <property type="entry name" value="SH3_Myosin"/>
</dbReference>
<dbReference type="PANTHER" id="PTHR13140">
    <property type="entry name" value="MYOSIN"/>
    <property type="match status" value="1"/>
</dbReference>
<organism evidence="12 13">
    <name type="scientific">Strongylus vulgaris</name>
    <name type="common">Blood worm</name>
    <dbReference type="NCBI Taxonomy" id="40348"/>
    <lineage>
        <taxon>Eukaryota</taxon>
        <taxon>Metazoa</taxon>
        <taxon>Ecdysozoa</taxon>
        <taxon>Nematoda</taxon>
        <taxon>Chromadorea</taxon>
        <taxon>Rhabditida</taxon>
        <taxon>Rhabditina</taxon>
        <taxon>Rhabditomorpha</taxon>
        <taxon>Strongyloidea</taxon>
        <taxon>Strongylidae</taxon>
        <taxon>Strongylus</taxon>
    </lineage>
</organism>
<evidence type="ECO:0008006" key="14">
    <source>
        <dbReference type="Google" id="ProtNLM"/>
    </source>
</evidence>
<evidence type="ECO:0000313" key="12">
    <source>
        <dbReference type="EMBL" id="VDM72428.1"/>
    </source>
</evidence>
<dbReference type="PROSITE" id="PS51844">
    <property type="entry name" value="SH3_LIKE"/>
    <property type="match status" value="1"/>
</dbReference>
<comment type="similarity">
    <text evidence="1 8">Belongs to the TRAFAC class myosin-kinesin ATPase superfamily. Myosin family.</text>
</comment>
<comment type="caution">
    <text evidence="8">Lacks conserved residue(s) required for the propagation of feature annotation.</text>
</comment>
<keyword evidence="13" id="KW-1185">Reference proteome</keyword>
<evidence type="ECO:0000256" key="4">
    <source>
        <dbReference type="ARBA" id="ARBA00023054"/>
    </source>
</evidence>
<protein>
    <recommendedName>
        <fullName evidence="14">Myosin motor domain-containing protein</fullName>
    </recommendedName>
</protein>
<dbReference type="InterPro" id="IPR036961">
    <property type="entry name" value="Kinesin_motor_dom_sf"/>
</dbReference>
<keyword evidence="4" id="KW-0175">Coiled coil</keyword>
<feature type="domain" description="Myosin motor" evidence="10">
    <location>
        <begin position="81"/>
        <end position="234"/>
    </location>
</feature>
<dbReference type="PANTHER" id="PTHR13140:SF857">
    <property type="entry name" value="MYOSIN-11"/>
    <property type="match status" value="1"/>
</dbReference>
<dbReference type="Gene3D" id="3.40.850.10">
    <property type="entry name" value="Kinesin motor domain"/>
    <property type="match status" value="1"/>
</dbReference>
<dbReference type="Proteomes" id="UP000270094">
    <property type="component" value="Unassembled WGS sequence"/>
</dbReference>
<dbReference type="GO" id="GO:0051015">
    <property type="term" value="F:actin filament binding"/>
    <property type="evidence" value="ECO:0007669"/>
    <property type="project" value="InterPro"/>
</dbReference>
<feature type="domain" description="Myosin N-terminal SH3-like" evidence="11">
    <location>
        <begin position="28"/>
        <end position="77"/>
    </location>
</feature>
<dbReference type="GO" id="GO:0016459">
    <property type="term" value="C:myosin complex"/>
    <property type="evidence" value="ECO:0007669"/>
    <property type="project" value="UniProtKB-KW"/>
</dbReference>
<dbReference type="InterPro" id="IPR027417">
    <property type="entry name" value="P-loop_NTPase"/>
</dbReference>
<keyword evidence="6 8" id="KW-0505">Motor protein</keyword>
<proteinExistence type="inferred from homology"/>
<dbReference type="Pfam" id="PF00063">
    <property type="entry name" value="Myosin_head"/>
    <property type="match status" value="1"/>
</dbReference>
<dbReference type="EMBL" id="UYYB01025312">
    <property type="protein sequence ID" value="VDM72428.1"/>
    <property type="molecule type" value="Genomic_DNA"/>
</dbReference>
<keyword evidence="3 8" id="KW-0067">ATP-binding</keyword>
<dbReference type="FunFam" id="3.40.850.10:FF:000101">
    <property type="entry name" value="Slow myosin heavy chain 2"/>
    <property type="match status" value="1"/>
</dbReference>
<keyword evidence="5 8" id="KW-0518">Myosin</keyword>
<evidence type="ECO:0000256" key="9">
    <source>
        <dbReference type="SAM" id="SignalP"/>
    </source>
</evidence>
<feature type="binding site" evidence="8">
    <location>
        <begin position="174"/>
        <end position="181"/>
    </location>
    <ligand>
        <name>ATP</name>
        <dbReference type="ChEBI" id="CHEBI:30616"/>
    </ligand>
</feature>
<evidence type="ECO:0000313" key="13">
    <source>
        <dbReference type="Proteomes" id="UP000270094"/>
    </source>
</evidence>
<keyword evidence="9" id="KW-0732">Signal</keyword>
<gene>
    <name evidence="12" type="ORF">SVUK_LOCUS7426</name>
</gene>
<evidence type="ECO:0000256" key="1">
    <source>
        <dbReference type="ARBA" id="ARBA00008314"/>
    </source>
</evidence>
<evidence type="ECO:0000256" key="8">
    <source>
        <dbReference type="PROSITE-ProRule" id="PRU00782"/>
    </source>
</evidence>
<dbReference type="GO" id="GO:0005737">
    <property type="term" value="C:cytoplasm"/>
    <property type="evidence" value="ECO:0007669"/>
    <property type="project" value="TreeGrafter"/>
</dbReference>
<feature type="non-terminal residue" evidence="12">
    <location>
        <position position="1"/>
    </location>
</feature>
<feature type="signal peptide" evidence="9">
    <location>
        <begin position="1"/>
        <end position="20"/>
    </location>
</feature>
<evidence type="ECO:0000256" key="5">
    <source>
        <dbReference type="ARBA" id="ARBA00023123"/>
    </source>
</evidence>
<dbReference type="InterPro" id="IPR008989">
    <property type="entry name" value="Myosin_S1_N"/>
</dbReference>
<dbReference type="PRINTS" id="PR00193">
    <property type="entry name" value="MYOSINHEAVY"/>
</dbReference>
<dbReference type="AlphaFoldDB" id="A0A3P7KZ87"/>
<keyword evidence="7 8" id="KW-0009">Actin-binding</keyword>
<evidence type="ECO:0000259" key="10">
    <source>
        <dbReference type="PROSITE" id="PS51456"/>
    </source>
</evidence>
<evidence type="ECO:0000256" key="6">
    <source>
        <dbReference type="ARBA" id="ARBA00023175"/>
    </source>
</evidence>
<evidence type="ECO:0000256" key="7">
    <source>
        <dbReference type="ARBA" id="ARBA00023203"/>
    </source>
</evidence>
<evidence type="ECO:0000256" key="2">
    <source>
        <dbReference type="ARBA" id="ARBA00022741"/>
    </source>
</evidence>
<evidence type="ECO:0000259" key="11">
    <source>
        <dbReference type="PROSITE" id="PS51844"/>
    </source>
</evidence>
<reference evidence="12 13" key="1">
    <citation type="submission" date="2018-11" db="EMBL/GenBank/DDBJ databases">
        <authorList>
            <consortium name="Pathogen Informatics"/>
        </authorList>
    </citation>
    <scope>NUCLEOTIDE SEQUENCE [LARGE SCALE GENOMIC DNA]</scope>
</reference>
<keyword evidence="2 8" id="KW-0547">Nucleotide-binding</keyword>
<dbReference type="GO" id="GO:0005524">
    <property type="term" value="F:ATP binding"/>
    <property type="evidence" value="ECO:0007669"/>
    <property type="project" value="UniProtKB-UniRule"/>
</dbReference>
<accession>A0A3P7KZ87</accession>
<dbReference type="Gene3D" id="2.30.30.360">
    <property type="entry name" value="Myosin S1 fragment, N-terminal"/>
    <property type="match status" value="1"/>
</dbReference>
<dbReference type="PROSITE" id="PS51456">
    <property type="entry name" value="MYOSIN_MOTOR"/>
    <property type="match status" value="1"/>
</dbReference>
<dbReference type="GO" id="GO:0016020">
    <property type="term" value="C:membrane"/>
    <property type="evidence" value="ECO:0007669"/>
    <property type="project" value="TreeGrafter"/>
</dbReference>
<dbReference type="SUPFAM" id="SSF52540">
    <property type="entry name" value="P-loop containing nucleoside triphosphate hydrolases"/>
    <property type="match status" value="1"/>
</dbReference>
<sequence>FFFLPFLIFQLCLLLKVTVQEQAARRFDNKTHTWVPDPVEGFVVAAISVQEGNNYTLTMPDGTMKKLTKDECQEINPAKFEKAEDMSSLTFLNEASVLHNLRQRYYSMMIYTYSGLFCVFINPYKMLPIYTDSVQAMYVNKRRTEMPPHLFAVSDEAYRNMMTDHENQSMLITGESGAGKTENTKKVIAYFANIGANKENSSTQKSVKFKDLGVSLERLYFLLSVQDLKNLCFW</sequence>
<dbReference type="InterPro" id="IPR001609">
    <property type="entry name" value="Myosin_head_motor_dom-like"/>
</dbReference>
<name>A0A3P7KZ87_STRVU</name>
<dbReference type="OrthoDB" id="10055605at2759"/>
<feature type="chain" id="PRO_5017933079" description="Myosin motor domain-containing protein" evidence="9">
    <location>
        <begin position="21"/>
        <end position="234"/>
    </location>
</feature>
<dbReference type="Pfam" id="PF02736">
    <property type="entry name" value="Myosin_N"/>
    <property type="match status" value="1"/>
</dbReference>
<dbReference type="SMART" id="SM00242">
    <property type="entry name" value="MYSc"/>
    <property type="match status" value="1"/>
</dbReference>
<evidence type="ECO:0000256" key="3">
    <source>
        <dbReference type="ARBA" id="ARBA00022840"/>
    </source>
</evidence>
<dbReference type="GO" id="GO:0007015">
    <property type="term" value="P:actin filament organization"/>
    <property type="evidence" value="ECO:0007669"/>
    <property type="project" value="TreeGrafter"/>
</dbReference>